<evidence type="ECO:0000313" key="2">
    <source>
        <dbReference type="EMBL" id="HEN43014.1"/>
    </source>
</evidence>
<feature type="transmembrane region" description="Helical" evidence="1">
    <location>
        <begin position="157"/>
        <end position="178"/>
    </location>
</feature>
<accession>A0A831XF48</accession>
<dbReference type="PANTHER" id="PTHR43471">
    <property type="entry name" value="ABC TRANSPORTER PERMEASE"/>
    <property type="match status" value="1"/>
</dbReference>
<gene>
    <name evidence="2" type="ORF">ENQ87_11725</name>
</gene>
<dbReference type="EMBL" id="DSOV01000051">
    <property type="protein sequence ID" value="HEN43014.1"/>
    <property type="molecule type" value="Genomic_DNA"/>
</dbReference>
<name>A0A831XF48_GEOME</name>
<dbReference type="PANTHER" id="PTHR43471:SF10">
    <property type="entry name" value="SLL1107 PROTEIN"/>
    <property type="match status" value="1"/>
</dbReference>
<protein>
    <submittedName>
        <fullName evidence="2">ABC transporter permease</fullName>
    </submittedName>
</protein>
<keyword evidence="1" id="KW-0472">Membrane</keyword>
<feature type="transmembrane region" description="Helical" evidence="1">
    <location>
        <begin position="45"/>
        <end position="71"/>
    </location>
</feature>
<dbReference type="AlphaFoldDB" id="A0A831XF48"/>
<sequence length="263" mass="29120">MRQIMVATIKGILRDRIFWGILVAGLIILSIPSISTLSMRQVPELAITLSLSCSSFMLLLLTTFLGGTVLWKDIERRYTYSTLTLPISRSSYLLGKFSGVIVFMLLSALFLSIVTVVVIKLVTITVHPDRPVLWGNILVAVAFDALKYMLLTSFAFLFSTFSTSFFLPIFGTIAVFLVGSASQDVFEFVTAPTTQSVSPFVKAIASALYYILPNFSAFDLKVYAIYSLDLPSQAVILTAGYWIVYLTINLSIATIIFGKREIK</sequence>
<evidence type="ECO:0000256" key="1">
    <source>
        <dbReference type="SAM" id="Phobius"/>
    </source>
</evidence>
<comment type="caution">
    <text evidence="2">The sequence shown here is derived from an EMBL/GenBank/DDBJ whole genome shotgun (WGS) entry which is preliminary data.</text>
</comment>
<proteinExistence type="predicted"/>
<keyword evidence="1" id="KW-1133">Transmembrane helix</keyword>
<feature type="transmembrane region" description="Helical" evidence="1">
    <location>
        <begin position="234"/>
        <end position="257"/>
    </location>
</feature>
<reference evidence="2" key="1">
    <citation type="journal article" date="2020" name="mSystems">
        <title>Genome- and Community-Level Interaction Insights into Carbon Utilization and Element Cycling Functions of Hydrothermarchaeota in Hydrothermal Sediment.</title>
        <authorList>
            <person name="Zhou Z."/>
            <person name="Liu Y."/>
            <person name="Xu W."/>
            <person name="Pan J."/>
            <person name="Luo Z.H."/>
            <person name="Li M."/>
        </authorList>
    </citation>
    <scope>NUCLEOTIDE SEQUENCE [LARGE SCALE GENOMIC DNA]</scope>
    <source>
        <strain evidence="2">SpSt-349</strain>
    </source>
</reference>
<organism evidence="2">
    <name type="scientific">Geobacter metallireducens</name>
    <dbReference type="NCBI Taxonomy" id="28232"/>
    <lineage>
        <taxon>Bacteria</taxon>
        <taxon>Pseudomonadati</taxon>
        <taxon>Thermodesulfobacteriota</taxon>
        <taxon>Desulfuromonadia</taxon>
        <taxon>Geobacterales</taxon>
        <taxon>Geobacteraceae</taxon>
        <taxon>Geobacter</taxon>
    </lineage>
</organism>
<feature type="transmembrane region" description="Helical" evidence="1">
    <location>
        <begin position="21"/>
        <end position="39"/>
    </location>
</feature>
<keyword evidence="1" id="KW-0812">Transmembrane</keyword>
<feature type="transmembrane region" description="Helical" evidence="1">
    <location>
        <begin position="92"/>
        <end position="119"/>
    </location>
</feature>